<dbReference type="Proteomes" id="UP000011932">
    <property type="component" value="Chromosome"/>
</dbReference>
<dbReference type="KEGG" id="man:A11S_1013"/>
<dbReference type="AlphaFoldDB" id="M4VIF7"/>
<sequence length="80" mass="9181">MTRRTTFSITLHDDFDEAQCSALGQQMRRMKHITSVFPDALPAPAYDPRRMLVTCNKNPADVLRTLQSMPEIKTVQPDFK</sequence>
<dbReference type="EMBL" id="CP003538">
    <property type="protein sequence ID" value="AGH97831.1"/>
    <property type="molecule type" value="Genomic_DNA"/>
</dbReference>
<dbReference type="RefSeq" id="WP_015467376.1">
    <property type="nucleotide sequence ID" value="NC_020812.1"/>
</dbReference>
<evidence type="ECO:0000313" key="2">
    <source>
        <dbReference type="Proteomes" id="UP000011932"/>
    </source>
</evidence>
<dbReference type="HOGENOM" id="CLU_2585717_0_0_5"/>
<name>M4VIF7_9BACT</name>
<protein>
    <submittedName>
        <fullName evidence="1">Uncharacterized protein</fullName>
    </submittedName>
</protein>
<organism evidence="1 2">
    <name type="scientific">Micavibrio aeruginosavorus EPB</name>
    <dbReference type="NCBI Taxonomy" id="349215"/>
    <lineage>
        <taxon>Bacteria</taxon>
        <taxon>Pseudomonadati</taxon>
        <taxon>Bdellovibrionota</taxon>
        <taxon>Bdellovibrionia</taxon>
        <taxon>Bdellovibrionales</taxon>
        <taxon>Pseudobdellovibrionaceae</taxon>
        <taxon>Micavibrio</taxon>
    </lineage>
</organism>
<dbReference type="STRING" id="349215.A11S_1013"/>
<gene>
    <name evidence="1" type="ORF">A11S_1013</name>
</gene>
<reference evidence="1 2" key="1">
    <citation type="journal article" date="2013" name="ISME J.">
        <title>By their genes ye shall know them: genomic signatures of predatory bacteria.</title>
        <authorList>
            <person name="Pasternak Z."/>
            <person name="Pietrokovski S."/>
            <person name="Rotem O."/>
            <person name="Gophna U."/>
            <person name="Lurie-Weinberger M.N."/>
            <person name="Jurkevitch E."/>
        </authorList>
    </citation>
    <scope>NUCLEOTIDE SEQUENCE [LARGE SCALE GENOMIC DNA]</scope>
    <source>
        <strain evidence="1">EPB</strain>
    </source>
</reference>
<accession>M4VIF7</accession>
<evidence type="ECO:0000313" key="1">
    <source>
        <dbReference type="EMBL" id="AGH97831.1"/>
    </source>
</evidence>
<proteinExistence type="predicted"/>